<dbReference type="GO" id="GO:0008270">
    <property type="term" value="F:zinc ion binding"/>
    <property type="evidence" value="ECO:0007669"/>
    <property type="project" value="UniProtKB-UniRule"/>
</dbReference>
<dbReference type="SUPFAM" id="SSF55186">
    <property type="entry name" value="ThrRS/AlaRS common domain"/>
    <property type="match status" value="1"/>
</dbReference>
<proteinExistence type="inferred from homology"/>
<evidence type="ECO:0000256" key="13">
    <source>
        <dbReference type="SAM" id="Coils"/>
    </source>
</evidence>
<keyword evidence="9 12" id="KW-0694">RNA-binding</keyword>
<dbReference type="Gene3D" id="2.40.30.130">
    <property type="match status" value="1"/>
</dbReference>
<keyword evidence="7 12" id="KW-0862">Zinc</keyword>
<dbReference type="EC" id="6.1.1.7" evidence="12"/>
<dbReference type="InterPro" id="IPR012947">
    <property type="entry name" value="tRNA_SAD"/>
</dbReference>
<dbReference type="FunFam" id="3.30.930.10:FF:000004">
    <property type="entry name" value="Alanine--tRNA ligase"/>
    <property type="match status" value="1"/>
</dbReference>
<dbReference type="SUPFAM" id="SSF50447">
    <property type="entry name" value="Translation proteins"/>
    <property type="match status" value="1"/>
</dbReference>
<evidence type="ECO:0000256" key="1">
    <source>
        <dbReference type="ARBA" id="ARBA00004496"/>
    </source>
</evidence>
<keyword evidence="4 12" id="KW-0436">Ligase</keyword>
<evidence type="ECO:0000256" key="10">
    <source>
        <dbReference type="ARBA" id="ARBA00022917"/>
    </source>
</evidence>
<feature type="binding site" evidence="12">
    <location>
        <position position="560"/>
    </location>
    <ligand>
        <name>Zn(2+)</name>
        <dbReference type="ChEBI" id="CHEBI:29105"/>
    </ligand>
</feature>
<dbReference type="Pfam" id="PF02272">
    <property type="entry name" value="DHHA1"/>
    <property type="match status" value="1"/>
</dbReference>
<name>A0A3G3IP20_9GAMM</name>
<dbReference type="PRINTS" id="PR00980">
    <property type="entry name" value="TRNASYNTHALA"/>
</dbReference>
<dbReference type="InterPro" id="IPR045864">
    <property type="entry name" value="aa-tRNA-synth_II/BPL/LPL"/>
</dbReference>
<dbReference type="SUPFAM" id="SSF55681">
    <property type="entry name" value="Class II aaRS and biotin synthetases"/>
    <property type="match status" value="1"/>
</dbReference>
<dbReference type="InterPro" id="IPR023033">
    <property type="entry name" value="Ala_tRNA_ligase_euk/bac"/>
</dbReference>
<protein>
    <recommendedName>
        <fullName evidence="12">Alanine--tRNA ligase</fullName>
        <ecNumber evidence="12">6.1.1.7</ecNumber>
    </recommendedName>
    <alternativeName>
        <fullName evidence="12">Alanyl-tRNA synthetase</fullName>
        <shortName evidence="12">AlaRS</shortName>
    </alternativeName>
</protein>
<dbReference type="Gene3D" id="3.30.980.10">
    <property type="entry name" value="Threonyl-trna Synthetase, Chain A, domain 2"/>
    <property type="match status" value="1"/>
</dbReference>
<reference evidence="15 16" key="1">
    <citation type="submission" date="2017-11" db="EMBL/GenBank/DDBJ databases">
        <title>Genome sequence of the bacterial symbiont EPR9N from a vent mussel Bathymodiolus thermophilus.</title>
        <authorList>
            <person name="Won Y.-J."/>
        </authorList>
    </citation>
    <scope>NUCLEOTIDE SEQUENCE [LARGE SCALE GENOMIC DNA]</scope>
    <source>
        <strain evidence="15 16">EPR9N</strain>
    </source>
</reference>
<evidence type="ECO:0000259" key="14">
    <source>
        <dbReference type="PROSITE" id="PS50860"/>
    </source>
</evidence>
<evidence type="ECO:0000256" key="7">
    <source>
        <dbReference type="ARBA" id="ARBA00022833"/>
    </source>
</evidence>
<evidence type="ECO:0000256" key="12">
    <source>
        <dbReference type="HAMAP-Rule" id="MF_00036"/>
    </source>
</evidence>
<comment type="catalytic activity">
    <reaction evidence="12">
        <text>tRNA(Ala) + L-alanine + ATP = L-alanyl-tRNA(Ala) + AMP + diphosphate</text>
        <dbReference type="Rhea" id="RHEA:12540"/>
        <dbReference type="Rhea" id="RHEA-COMP:9657"/>
        <dbReference type="Rhea" id="RHEA-COMP:9923"/>
        <dbReference type="ChEBI" id="CHEBI:30616"/>
        <dbReference type="ChEBI" id="CHEBI:33019"/>
        <dbReference type="ChEBI" id="CHEBI:57972"/>
        <dbReference type="ChEBI" id="CHEBI:78442"/>
        <dbReference type="ChEBI" id="CHEBI:78497"/>
        <dbReference type="ChEBI" id="CHEBI:456215"/>
        <dbReference type="EC" id="6.1.1.7"/>
    </reaction>
</comment>
<accession>A0A3G3IP20</accession>
<dbReference type="GO" id="GO:0005524">
    <property type="term" value="F:ATP binding"/>
    <property type="evidence" value="ECO:0007669"/>
    <property type="project" value="UniProtKB-UniRule"/>
</dbReference>
<evidence type="ECO:0000256" key="5">
    <source>
        <dbReference type="ARBA" id="ARBA00022723"/>
    </source>
</evidence>
<feature type="binding site" evidence="12">
    <location>
        <position position="556"/>
    </location>
    <ligand>
        <name>Zn(2+)</name>
        <dbReference type="ChEBI" id="CHEBI:29105"/>
    </ligand>
</feature>
<comment type="domain">
    <text evidence="12">Consists of three domains; the N-terminal catalytic domain, the editing domain and the C-terminal C-Ala domain. The editing domain removes incorrectly charged amino acids, while the C-Ala domain, along with tRNA(Ala), serves as a bridge to cooperatively bring together the editing and aminoacylation centers thus stimulating deacylation of misacylated tRNAs.</text>
</comment>
<dbReference type="InterPro" id="IPR018165">
    <property type="entry name" value="Ala-tRNA-synth_IIc_core"/>
</dbReference>
<dbReference type="RefSeq" id="WP_122951942.1">
    <property type="nucleotide sequence ID" value="NZ_CP024634.1"/>
</dbReference>
<feature type="coiled-coil region" evidence="13">
    <location>
        <begin position="338"/>
        <end position="365"/>
    </location>
</feature>
<dbReference type="KEGG" id="bthg:MS2017_1765"/>
<dbReference type="GO" id="GO:0000049">
    <property type="term" value="F:tRNA binding"/>
    <property type="evidence" value="ECO:0007669"/>
    <property type="project" value="UniProtKB-KW"/>
</dbReference>
<dbReference type="FunFam" id="3.30.54.20:FF:000001">
    <property type="entry name" value="Alanine--tRNA ligase"/>
    <property type="match status" value="1"/>
</dbReference>
<dbReference type="SMART" id="SM00863">
    <property type="entry name" value="tRNA_SAD"/>
    <property type="match status" value="1"/>
</dbReference>
<dbReference type="InterPro" id="IPR009000">
    <property type="entry name" value="Transl_B-barrel_sf"/>
</dbReference>
<dbReference type="FunFam" id="2.40.30.130:FF:000001">
    <property type="entry name" value="Alanine--tRNA ligase"/>
    <property type="match status" value="1"/>
</dbReference>
<keyword evidence="12" id="KW-0963">Cytoplasm</keyword>
<feature type="coiled-coil region" evidence="13">
    <location>
        <begin position="719"/>
        <end position="753"/>
    </location>
</feature>
<keyword evidence="5 12" id="KW-0479">Metal-binding</keyword>
<dbReference type="Gene3D" id="3.30.930.10">
    <property type="entry name" value="Bira Bifunctional Protein, Domain 2"/>
    <property type="match status" value="1"/>
</dbReference>
<dbReference type="Proteomes" id="UP000278334">
    <property type="component" value="Chromosome"/>
</dbReference>
<dbReference type="GO" id="GO:0002161">
    <property type="term" value="F:aminoacyl-tRNA deacylase activity"/>
    <property type="evidence" value="ECO:0007669"/>
    <property type="project" value="TreeGrafter"/>
</dbReference>
<feature type="binding site" evidence="12">
    <location>
        <position position="664"/>
    </location>
    <ligand>
        <name>Zn(2+)</name>
        <dbReference type="ChEBI" id="CHEBI:29105"/>
    </ligand>
</feature>
<dbReference type="GO" id="GO:0004813">
    <property type="term" value="F:alanine-tRNA ligase activity"/>
    <property type="evidence" value="ECO:0007669"/>
    <property type="project" value="UniProtKB-UniRule"/>
</dbReference>
<dbReference type="InterPro" id="IPR018164">
    <property type="entry name" value="Ala-tRNA-synth_IIc_N"/>
</dbReference>
<keyword evidence="6 12" id="KW-0547">Nucleotide-binding</keyword>
<evidence type="ECO:0000256" key="6">
    <source>
        <dbReference type="ARBA" id="ARBA00022741"/>
    </source>
</evidence>
<organism evidence="15 16">
    <name type="scientific">Bathymodiolus thermophilus thioautotrophic gill symbiont</name>
    <dbReference type="NCBI Taxonomy" id="2360"/>
    <lineage>
        <taxon>Bacteria</taxon>
        <taxon>Pseudomonadati</taxon>
        <taxon>Pseudomonadota</taxon>
        <taxon>Gammaproteobacteria</taxon>
        <taxon>sulfur-oxidizing symbionts</taxon>
    </lineage>
</organism>
<dbReference type="PROSITE" id="PS50860">
    <property type="entry name" value="AA_TRNA_LIGASE_II_ALA"/>
    <property type="match status" value="1"/>
</dbReference>
<dbReference type="EMBL" id="CP024634">
    <property type="protein sequence ID" value="AYQ57439.1"/>
    <property type="molecule type" value="Genomic_DNA"/>
</dbReference>
<dbReference type="InterPro" id="IPR002318">
    <property type="entry name" value="Ala-tRNA-lgiase_IIc"/>
</dbReference>
<evidence type="ECO:0000313" key="15">
    <source>
        <dbReference type="EMBL" id="AYQ57439.1"/>
    </source>
</evidence>
<comment type="function">
    <text evidence="12">Catalyzes the attachment of alanine to tRNA(Ala) in a two-step reaction: alanine is first activated by ATP to form Ala-AMP and then transferred to the acceptor end of tRNA(Ala). Also edits incorrectly charged Ser-tRNA(Ala) and Gly-tRNA(Ala) via its editing domain.</text>
</comment>
<dbReference type="Gene3D" id="3.10.310.40">
    <property type="match status" value="1"/>
</dbReference>
<dbReference type="GO" id="GO:0006419">
    <property type="term" value="P:alanyl-tRNA aminoacylation"/>
    <property type="evidence" value="ECO:0007669"/>
    <property type="project" value="UniProtKB-UniRule"/>
</dbReference>
<comment type="subcellular location">
    <subcellularLocation>
        <location evidence="1 12">Cytoplasm</location>
    </subcellularLocation>
</comment>
<evidence type="ECO:0000256" key="3">
    <source>
        <dbReference type="ARBA" id="ARBA00022555"/>
    </source>
</evidence>
<dbReference type="InterPro" id="IPR003156">
    <property type="entry name" value="DHHA1_dom"/>
</dbReference>
<evidence type="ECO:0000313" key="16">
    <source>
        <dbReference type="Proteomes" id="UP000278334"/>
    </source>
</evidence>
<evidence type="ECO:0000256" key="2">
    <source>
        <dbReference type="ARBA" id="ARBA00008226"/>
    </source>
</evidence>
<evidence type="ECO:0000256" key="4">
    <source>
        <dbReference type="ARBA" id="ARBA00022598"/>
    </source>
</evidence>
<dbReference type="Gene3D" id="3.30.54.20">
    <property type="match status" value="1"/>
</dbReference>
<comment type="cofactor">
    <cofactor evidence="12">
        <name>Zn(2+)</name>
        <dbReference type="ChEBI" id="CHEBI:29105"/>
    </cofactor>
    <text evidence="12">Binds 1 zinc ion per subunit.</text>
</comment>
<evidence type="ECO:0000256" key="9">
    <source>
        <dbReference type="ARBA" id="ARBA00022884"/>
    </source>
</evidence>
<dbReference type="PANTHER" id="PTHR11777">
    <property type="entry name" value="ALANYL-TRNA SYNTHETASE"/>
    <property type="match status" value="1"/>
</dbReference>
<dbReference type="PANTHER" id="PTHR11777:SF9">
    <property type="entry name" value="ALANINE--TRNA LIGASE, CYTOPLASMIC"/>
    <property type="match status" value="1"/>
</dbReference>
<keyword evidence="11 12" id="KW-0030">Aminoacyl-tRNA synthetase</keyword>
<dbReference type="Pfam" id="PF01411">
    <property type="entry name" value="tRNA-synt_2c"/>
    <property type="match status" value="1"/>
</dbReference>
<comment type="similarity">
    <text evidence="2 12">Belongs to the class-II aminoacyl-tRNA synthetase family.</text>
</comment>
<dbReference type="InterPro" id="IPR050058">
    <property type="entry name" value="Ala-tRNA_ligase"/>
</dbReference>
<sequence>MKTAQIRQKFLDFYASKGHTIEPSASLIPHNDKTLLFVNAGMVPFKDVFSGVEKRPYTRAANCQRCVRAGGKHNDLENVGYTARHHTFFEMLGNFSFGDYFKREAIQYAWEFLTVEIGLPKEKLWVSVFEEDDEAEDIWVNEIGFPKNRISRCGAKDNFWQMGDTGPCGPSSEIFYDHGEDIAGGPPGHADEDGDRYIEIWNLVFTQYDKQEDGYLKPLAAPCVDTGMGLERLAAVLQHKNNNYDTDGFKTLIKAIVDLTPKDHNIKADNASVRVIADHIRSTAFMLVDGVIPSNEGRGYVLRRIIRRAIRHGHKIGIDKVFFYRLAPVLALEFKDAYPELKKALANVEKVLKREEQRFAQTLDQGMGILTEAIAQLKGSEISGETVFKLYDTFGFPADLTADVAREHNLTIDMTGFEVEMTKQRERARQAGDFKISQKGVDVSEVTEFLGYEQLKNTSSVQALIKEGELVEKIEAGECGIVVLAASSFYAESGGQVGDSGILSNPEIEFSVNNTQKQKTGAFEHHGILTKGVLKVGDVLEANVDKKARKCIARNHSATHLLHATLRVILGETVMQKGSLVDGEKLRFDFSHDEIIAKSDLDKIEGMVNRKILGNTKVHTDVTNIEIAKKKGAMALFGEKYGDTVRVLTMGKDDFSVELCGGTHVNQLGDIGLFRITSESGVSAGVRRIEAITGYAAYQFDNHTQDSLSQIAQMTKSNNAQAVEKVAQLIKQQKELEKQIASFQKQLASNQGDDLINQAQEINGVKLLASVVDGVSGKDLRDIADKLKDKLGSAVIVLAAVNDGKVSLVSGVTKDLTNKYQAGKILNHVAQQVGGKGGGRPDMAQGGGTDPSKLDVALTSVKALLV</sequence>
<dbReference type="FunFam" id="3.30.980.10:FF:000004">
    <property type="entry name" value="Alanine--tRNA ligase, cytoplasmic"/>
    <property type="match status" value="1"/>
</dbReference>
<dbReference type="HAMAP" id="MF_00036_B">
    <property type="entry name" value="Ala_tRNA_synth_B"/>
    <property type="match status" value="1"/>
</dbReference>
<keyword evidence="8 12" id="KW-0067">ATP-binding</keyword>
<keyword evidence="13" id="KW-0175">Coiled coil</keyword>
<dbReference type="GO" id="GO:0045892">
    <property type="term" value="P:negative regulation of DNA-templated transcription"/>
    <property type="evidence" value="ECO:0007669"/>
    <property type="project" value="TreeGrafter"/>
</dbReference>
<dbReference type="Pfam" id="PF07973">
    <property type="entry name" value="tRNA_SAD"/>
    <property type="match status" value="1"/>
</dbReference>
<dbReference type="SUPFAM" id="SSF101353">
    <property type="entry name" value="Putative anticodon-binding domain of alanyl-tRNA synthetase (AlaRS)"/>
    <property type="match status" value="1"/>
</dbReference>
<dbReference type="Gene3D" id="6.10.250.550">
    <property type="match status" value="1"/>
</dbReference>
<keyword evidence="3 12" id="KW-0820">tRNA-binding</keyword>
<dbReference type="InterPro" id="IPR018163">
    <property type="entry name" value="Thr/Ala-tRNA-synth_IIc_edit"/>
</dbReference>
<dbReference type="GO" id="GO:0005829">
    <property type="term" value="C:cytosol"/>
    <property type="evidence" value="ECO:0007669"/>
    <property type="project" value="TreeGrafter"/>
</dbReference>
<feature type="domain" description="Alanyl-transfer RNA synthetases family profile" evidence="14">
    <location>
        <begin position="1"/>
        <end position="703"/>
    </location>
</feature>
<feature type="binding site" evidence="12">
    <location>
        <position position="660"/>
    </location>
    <ligand>
        <name>Zn(2+)</name>
        <dbReference type="ChEBI" id="CHEBI:29105"/>
    </ligand>
</feature>
<dbReference type="CDD" id="cd00673">
    <property type="entry name" value="AlaRS_core"/>
    <property type="match status" value="1"/>
</dbReference>
<dbReference type="AlphaFoldDB" id="A0A3G3IP20"/>
<evidence type="ECO:0000256" key="11">
    <source>
        <dbReference type="ARBA" id="ARBA00023146"/>
    </source>
</evidence>
<dbReference type="NCBIfam" id="TIGR00344">
    <property type="entry name" value="alaS"/>
    <property type="match status" value="1"/>
</dbReference>
<keyword evidence="10 12" id="KW-0648">Protein biosynthesis</keyword>
<gene>
    <name evidence="12" type="primary">alaS</name>
    <name evidence="15" type="ORF">MS2017_1765</name>
</gene>
<dbReference type="FunFam" id="3.10.310.40:FF:000001">
    <property type="entry name" value="Alanine--tRNA ligase"/>
    <property type="match status" value="1"/>
</dbReference>
<evidence type="ECO:0000256" key="8">
    <source>
        <dbReference type="ARBA" id="ARBA00022840"/>
    </source>
</evidence>
<dbReference type="InterPro" id="IPR018162">
    <property type="entry name" value="Ala-tRNA-ligase_IIc_anticod-bd"/>
</dbReference>